<name>A0ABP7W3T9_9ACTN</name>
<feature type="compositionally biased region" description="Polar residues" evidence="1">
    <location>
        <begin position="59"/>
        <end position="70"/>
    </location>
</feature>
<evidence type="ECO:0000313" key="2">
    <source>
        <dbReference type="EMBL" id="GAA4078993.1"/>
    </source>
</evidence>
<reference evidence="3" key="1">
    <citation type="journal article" date="2019" name="Int. J. Syst. Evol. Microbiol.">
        <title>The Global Catalogue of Microorganisms (GCM) 10K type strain sequencing project: providing services to taxonomists for standard genome sequencing and annotation.</title>
        <authorList>
            <consortium name="The Broad Institute Genomics Platform"/>
            <consortium name="The Broad Institute Genome Sequencing Center for Infectious Disease"/>
            <person name="Wu L."/>
            <person name="Ma J."/>
        </authorList>
    </citation>
    <scope>NUCLEOTIDE SEQUENCE [LARGE SCALE GENOMIC DNA]</scope>
    <source>
        <strain evidence="3">JCM 16925</strain>
    </source>
</reference>
<evidence type="ECO:0000313" key="3">
    <source>
        <dbReference type="Proteomes" id="UP001499984"/>
    </source>
</evidence>
<dbReference type="EMBL" id="BAAAZY010000022">
    <property type="protein sequence ID" value="GAA4078993.1"/>
    <property type="molecule type" value="Genomic_DNA"/>
</dbReference>
<protein>
    <submittedName>
        <fullName evidence="2">Uncharacterized protein</fullName>
    </submittedName>
</protein>
<evidence type="ECO:0000256" key="1">
    <source>
        <dbReference type="SAM" id="MobiDB-lite"/>
    </source>
</evidence>
<feature type="region of interest" description="Disordered" evidence="1">
    <location>
        <begin position="51"/>
        <end position="70"/>
    </location>
</feature>
<organism evidence="2 3">
    <name type="scientific">Streptomyces shaanxiensis</name>
    <dbReference type="NCBI Taxonomy" id="653357"/>
    <lineage>
        <taxon>Bacteria</taxon>
        <taxon>Bacillati</taxon>
        <taxon>Actinomycetota</taxon>
        <taxon>Actinomycetes</taxon>
        <taxon>Kitasatosporales</taxon>
        <taxon>Streptomycetaceae</taxon>
        <taxon>Streptomyces</taxon>
    </lineage>
</organism>
<keyword evidence="3" id="KW-1185">Reference proteome</keyword>
<sequence length="70" mass="7419">MNYWGGTMNTVSHQLPAAAIAAPAIALIPPDGAPQASQPSNWRRNKLLHSLHPLSQPSTGSVSETGMQRC</sequence>
<comment type="caution">
    <text evidence="2">The sequence shown here is derived from an EMBL/GenBank/DDBJ whole genome shotgun (WGS) entry which is preliminary data.</text>
</comment>
<accession>A0ABP7W3T9</accession>
<proteinExistence type="predicted"/>
<gene>
    <name evidence="2" type="ORF">GCM10022233_68220</name>
</gene>
<dbReference type="Proteomes" id="UP001499984">
    <property type="component" value="Unassembled WGS sequence"/>
</dbReference>